<comment type="caution">
    <text evidence="1">The sequence shown here is derived from an EMBL/GenBank/DDBJ whole genome shotgun (WGS) entry which is preliminary data.</text>
</comment>
<keyword evidence="2" id="KW-1185">Reference proteome</keyword>
<gene>
    <name evidence="1" type="ORF">CLODIP_2_CD05174</name>
</gene>
<proteinExistence type="predicted"/>
<protein>
    <submittedName>
        <fullName evidence="1">Uncharacterized protein</fullName>
    </submittedName>
</protein>
<dbReference type="EMBL" id="CADEPI010000001">
    <property type="protein sequence ID" value="CAB3359349.1"/>
    <property type="molecule type" value="Genomic_DNA"/>
</dbReference>
<accession>A0A8S1BZD5</accession>
<reference evidence="1 2" key="1">
    <citation type="submission" date="2020-04" db="EMBL/GenBank/DDBJ databases">
        <authorList>
            <person name="Alioto T."/>
            <person name="Alioto T."/>
            <person name="Gomez Garrido J."/>
        </authorList>
    </citation>
    <scope>NUCLEOTIDE SEQUENCE [LARGE SCALE GENOMIC DNA]</scope>
</reference>
<evidence type="ECO:0000313" key="2">
    <source>
        <dbReference type="Proteomes" id="UP000494165"/>
    </source>
</evidence>
<evidence type="ECO:0000313" key="1">
    <source>
        <dbReference type="EMBL" id="CAB3359349.1"/>
    </source>
</evidence>
<dbReference type="Proteomes" id="UP000494165">
    <property type="component" value="Unassembled WGS sequence"/>
</dbReference>
<organism evidence="1 2">
    <name type="scientific">Cloeon dipterum</name>
    <dbReference type="NCBI Taxonomy" id="197152"/>
    <lineage>
        <taxon>Eukaryota</taxon>
        <taxon>Metazoa</taxon>
        <taxon>Ecdysozoa</taxon>
        <taxon>Arthropoda</taxon>
        <taxon>Hexapoda</taxon>
        <taxon>Insecta</taxon>
        <taxon>Pterygota</taxon>
        <taxon>Palaeoptera</taxon>
        <taxon>Ephemeroptera</taxon>
        <taxon>Pisciforma</taxon>
        <taxon>Baetidae</taxon>
        <taxon>Cloeon</taxon>
    </lineage>
</organism>
<sequence length="80" mass="9239">MKQLISRRLILTPSSRSPYGLRLFACDSASGQFSWTQWHYWQEARGQRQHEKVKTKPCHFRIIPWIGSSGSRLLAFGSSS</sequence>
<dbReference type="AlphaFoldDB" id="A0A8S1BZD5"/>
<name>A0A8S1BZD5_9INSE</name>